<evidence type="ECO:0000256" key="2">
    <source>
        <dbReference type="ARBA" id="ARBA00006003"/>
    </source>
</evidence>
<protein>
    <submittedName>
        <fullName evidence="12">Uncharacterized protein</fullName>
    </submittedName>
</protein>
<evidence type="ECO:0000256" key="3">
    <source>
        <dbReference type="ARBA" id="ARBA00022676"/>
    </source>
</evidence>
<keyword evidence="10" id="KW-0325">Glycoprotein</keyword>
<sequence length="446" mass="51131">MLVQISKNEEYNHNSRKIYKIYENELPKIIAYILQRSTNFSFSMKKSVRPLFSLLLLVVVAATFGCRVAIRTGFGSVYGGGYGSARFSENGFGEHLPIDFPIFNSTLLKLAEFEVGEVKTRKEIEELLEGNFGNPSSLRTFATWRRFFNSGDIRARMSRGMSRVNARSPEFSRVWREFRRCLRDWSRKSRFHSSVMEELVDQVKVPIDRHNRVSEGKTRKYSSCAVVGNSGILLSKEYGGLIDSHEAVIRLNNARIEAYQKNVGSKTSMSFVNSNILHLCARRGDCYCHPYGANVPIVMYMCQPAQFLDYVVCSPSHKSPLIVTDRAFDMLCSRIVKYYSLKRFFTNGSRNKSLEAWNSAHDGSMFHYSSGMQAVTLALGICDQVSLFGFGKSTSTKHHYHTNQKKELSLHDYEAEYDFYDDLVKKPHSIPFFPEKFKFPPVLIHR</sequence>
<comment type="caution">
    <text evidence="12">The sequence shown here is derived from an EMBL/GenBank/DDBJ whole genome shotgun (WGS) entry which is preliminary data.</text>
</comment>
<name>A0AAW1LLU0_SAPOF</name>
<reference evidence="12" key="1">
    <citation type="submission" date="2024-03" db="EMBL/GenBank/DDBJ databases">
        <title>WGS assembly of Saponaria officinalis var. Norfolk2.</title>
        <authorList>
            <person name="Jenkins J."/>
            <person name="Shu S."/>
            <person name="Grimwood J."/>
            <person name="Barry K."/>
            <person name="Goodstein D."/>
            <person name="Schmutz J."/>
            <person name="Leebens-Mack J."/>
            <person name="Osbourn A."/>
        </authorList>
    </citation>
    <scope>NUCLEOTIDE SEQUENCE [LARGE SCALE GENOMIC DNA]</scope>
    <source>
        <strain evidence="12">JIC</strain>
    </source>
</reference>
<dbReference type="CDD" id="cd19952">
    <property type="entry name" value="GT29"/>
    <property type="match status" value="1"/>
</dbReference>
<keyword evidence="3" id="KW-0328">Glycosyltransferase</keyword>
<feature type="transmembrane region" description="Helical" evidence="11">
    <location>
        <begin position="51"/>
        <end position="70"/>
    </location>
</feature>
<keyword evidence="13" id="KW-1185">Reference proteome</keyword>
<evidence type="ECO:0000256" key="10">
    <source>
        <dbReference type="ARBA" id="ARBA00023180"/>
    </source>
</evidence>
<dbReference type="EMBL" id="JBDFQZ010000004">
    <property type="protein sequence ID" value="KAK9734548.1"/>
    <property type="molecule type" value="Genomic_DNA"/>
</dbReference>
<evidence type="ECO:0000256" key="8">
    <source>
        <dbReference type="ARBA" id="ARBA00023034"/>
    </source>
</evidence>
<dbReference type="InterPro" id="IPR001675">
    <property type="entry name" value="Glyco_trans_29"/>
</dbReference>
<dbReference type="PANTHER" id="PTHR46779:SF1">
    <property type="entry name" value="BETA-1,6-GALACTOSYLTRANSFERASE GALT29A"/>
    <property type="match status" value="1"/>
</dbReference>
<comment type="similarity">
    <text evidence="2">Belongs to the glycosyltransferase 29 family.</text>
</comment>
<keyword evidence="7 11" id="KW-1133">Transmembrane helix</keyword>
<dbReference type="Pfam" id="PF00777">
    <property type="entry name" value="Glyco_transf_29"/>
    <property type="match status" value="1"/>
</dbReference>
<evidence type="ECO:0000313" key="12">
    <source>
        <dbReference type="EMBL" id="KAK9734548.1"/>
    </source>
</evidence>
<dbReference type="AlphaFoldDB" id="A0AAW1LLU0"/>
<dbReference type="PANTHER" id="PTHR46779">
    <property type="entry name" value="BETA-1,6-GALACTOSYLTRANSFERASE GALT29A"/>
    <property type="match status" value="1"/>
</dbReference>
<keyword evidence="4" id="KW-0808">Transferase</keyword>
<evidence type="ECO:0000256" key="9">
    <source>
        <dbReference type="ARBA" id="ARBA00023136"/>
    </source>
</evidence>
<organism evidence="12 13">
    <name type="scientific">Saponaria officinalis</name>
    <name type="common">Common soapwort</name>
    <name type="synonym">Lychnis saponaria</name>
    <dbReference type="NCBI Taxonomy" id="3572"/>
    <lineage>
        <taxon>Eukaryota</taxon>
        <taxon>Viridiplantae</taxon>
        <taxon>Streptophyta</taxon>
        <taxon>Embryophyta</taxon>
        <taxon>Tracheophyta</taxon>
        <taxon>Spermatophyta</taxon>
        <taxon>Magnoliopsida</taxon>
        <taxon>eudicotyledons</taxon>
        <taxon>Gunneridae</taxon>
        <taxon>Pentapetalae</taxon>
        <taxon>Caryophyllales</taxon>
        <taxon>Caryophyllaceae</taxon>
        <taxon>Caryophylleae</taxon>
        <taxon>Saponaria</taxon>
    </lineage>
</organism>
<evidence type="ECO:0000256" key="5">
    <source>
        <dbReference type="ARBA" id="ARBA00022692"/>
    </source>
</evidence>
<proteinExistence type="inferred from homology"/>
<accession>A0AAW1LLU0</accession>
<evidence type="ECO:0000313" key="13">
    <source>
        <dbReference type="Proteomes" id="UP001443914"/>
    </source>
</evidence>
<dbReference type="Proteomes" id="UP001443914">
    <property type="component" value="Unassembled WGS sequence"/>
</dbReference>
<evidence type="ECO:0000256" key="7">
    <source>
        <dbReference type="ARBA" id="ARBA00022989"/>
    </source>
</evidence>
<dbReference type="GO" id="GO:0000139">
    <property type="term" value="C:Golgi membrane"/>
    <property type="evidence" value="ECO:0007669"/>
    <property type="project" value="UniProtKB-SubCell"/>
</dbReference>
<keyword evidence="8" id="KW-0333">Golgi apparatus</keyword>
<dbReference type="Gene3D" id="3.90.1480.20">
    <property type="entry name" value="Glycosyl transferase family 29"/>
    <property type="match status" value="1"/>
</dbReference>
<evidence type="ECO:0000256" key="4">
    <source>
        <dbReference type="ARBA" id="ARBA00022679"/>
    </source>
</evidence>
<keyword evidence="5 11" id="KW-0812">Transmembrane</keyword>
<gene>
    <name evidence="12" type="ORF">RND81_04G147400</name>
</gene>
<keyword evidence="9 11" id="KW-0472">Membrane</keyword>
<evidence type="ECO:0000256" key="1">
    <source>
        <dbReference type="ARBA" id="ARBA00004323"/>
    </source>
</evidence>
<evidence type="ECO:0000256" key="11">
    <source>
        <dbReference type="SAM" id="Phobius"/>
    </source>
</evidence>
<comment type="subcellular location">
    <subcellularLocation>
        <location evidence="1">Golgi apparatus membrane</location>
        <topology evidence="1">Single-pass type II membrane protein</topology>
    </subcellularLocation>
</comment>
<dbReference type="InterPro" id="IPR038578">
    <property type="entry name" value="GT29-like_sf"/>
</dbReference>
<evidence type="ECO:0000256" key="6">
    <source>
        <dbReference type="ARBA" id="ARBA00022968"/>
    </source>
</evidence>
<dbReference type="GO" id="GO:0008373">
    <property type="term" value="F:sialyltransferase activity"/>
    <property type="evidence" value="ECO:0007669"/>
    <property type="project" value="InterPro"/>
</dbReference>
<keyword evidence="6" id="KW-0735">Signal-anchor</keyword>